<gene>
    <name evidence="2" type="ORF">RirG_218920</name>
</gene>
<dbReference type="Proteomes" id="UP000022910">
    <property type="component" value="Unassembled WGS sequence"/>
</dbReference>
<dbReference type="PRINTS" id="PR00109">
    <property type="entry name" value="TYRKINASE"/>
</dbReference>
<sequence>MVYKYNPSGNNTIDDFIRNTQINLVKNHGKMEFVPYDQFTNVEFIAEGGFSKIYKATWIDGPVINYSNTRDIRKQNYTVVLKKLNNSNNTTSKELNELKVFYDYSSKLKNNNGYKNIGKYFGITQDPNSQDIMIIMPYYRSGDLINCITKKFHYLNWKLKLIYLKNMVNGLIRIHGANIVHRDLHSGNIFVDTCNYIASVITIGDLGISKSATETGDDNENYGIIPYMAPEIFQGQKYTKASDIYSFGMIMWELITGRRPFWDRNHDTELIIDICDGLRPPIVTNAPKGYIKLMEECWHTDLEKRPSATNIYDKLDKIHEEECRNYNNNNPTEIIKSSDIGPVTINNPSAIYKSRPLSAMINPAMSLMSSRSQSINLEKVKRRFKDDLIEDNNDNGQSIKRKKLYENNDYLTIELELDIEMNLKSSKYITKEIDFDIDV</sequence>
<comment type="caution">
    <text evidence="2">The sequence shown here is derived from an EMBL/GenBank/DDBJ whole genome shotgun (WGS) entry which is preliminary data.</text>
</comment>
<dbReference type="AlphaFoldDB" id="A0A015K9L6"/>
<dbReference type="InterPro" id="IPR011009">
    <property type="entry name" value="Kinase-like_dom_sf"/>
</dbReference>
<organism evidence="2 3">
    <name type="scientific">Rhizophagus irregularis (strain DAOM 197198w)</name>
    <name type="common">Glomus intraradices</name>
    <dbReference type="NCBI Taxonomy" id="1432141"/>
    <lineage>
        <taxon>Eukaryota</taxon>
        <taxon>Fungi</taxon>
        <taxon>Fungi incertae sedis</taxon>
        <taxon>Mucoromycota</taxon>
        <taxon>Glomeromycotina</taxon>
        <taxon>Glomeromycetes</taxon>
        <taxon>Glomerales</taxon>
        <taxon>Glomeraceae</taxon>
        <taxon>Rhizophagus</taxon>
    </lineage>
</organism>
<dbReference type="PANTHER" id="PTHR23257:SF963">
    <property type="entry name" value="AT08303P"/>
    <property type="match status" value="1"/>
</dbReference>
<evidence type="ECO:0000259" key="1">
    <source>
        <dbReference type="PROSITE" id="PS50011"/>
    </source>
</evidence>
<protein>
    <submittedName>
        <fullName evidence="2">Tpk1p</fullName>
    </submittedName>
</protein>
<dbReference type="PANTHER" id="PTHR23257">
    <property type="entry name" value="SERINE-THREONINE PROTEIN KINASE"/>
    <property type="match status" value="1"/>
</dbReference>
<keyword evidence="3" id="KW-1185">Reference proteome</keyword>
<dbReference type="GO" id="GO:0007165">
    <property type="term" value="P:signal transduction"/>
    <property type="evidence" value="ECO:0007669"/>
    <property type="project" value="TreeGrafter"/>
</dbReference>
<dbReference type="SMR" id="A0A015K9L6"/>
<dbReference type="EMBL" id="JEMT01027823">
    <property type="protein sequence ID" value="EXX56141.1"/>
    <property type="molecule type" value="Genomic_DNA"/>
</dbReference>
<dbReference type="Gene3D" id="1.10.510.10">
    <property type="entry name" value="Transferase(Phosphotransferase) domain 1"/>
    <property type="match status" value="1"/>
</dbReference>
<name>A0A015K9L6_RHIIW</name>
<evidence type="ECO:0000313" key="3">
    <source>
        <dbReference type="Proteomes" id="UP000022910"/>
    </source>
</evidence>
<dbReference type="PROSITE" id="PS50011">
    <property type="entry name" value="PROTEIN_KINASE_DOM"/>
    <property type="match status" value="1"/>
</dbReference>
<dbReference type="HOGENOM" id="CLU_000288_7_34_1"/>
<evidence type="ECO:0000313" key="2">
    <source>
        <dbReference type="EMBL" id="EXX56141.1"/>
    </source>
</evidence>
<proteinExistence type="predicted"/>
<reference evidence="2 3" key="1">
    <citation type="submission" date="2014-02" db="EMBL/GenBank/DDBJ databases">
        <title>Single nucleus genome sequencing reveals high similarity among nuclei of an endomycorrhizal fungus.</title>
        <authorList>
            <person name="Lin K."/>
            <person name="Geurts R."/>
            <person name="Zhang Z."/>
            <person name="Limpens E."/>
            <person name="Saunders D.G."/>
            <person name="Mu D."/>
            <person name="Pang E."/>
            <person name="Cao H."/>
            <person name="Cha H."/>
            <person name="Lin T."/>
            <person name="Zhou Q."/>
            <person name="Shang Y."/>
            <person name="Li Y."/>
            <person name="Ivanov S."/>
            <person name="Sharma T."/>
            <person name="Velzen R.V."/>
            <person name="Ruijter N.D."/>
            <person name="Aanen D.K."/>
            <person name="Win J."/>
            <person name="Kamoun S."/>
            <person name="Bisseling T."/>
            <person name="Huang S."/>
        </authorList>
    </citation>
    <scope>NUCLEOTIDE SEQUENCE [LARGE SCALE GENOMIC DNA]</scope>
    <source>
        <strain evidence="3">DAOM197198w</strain>
    </source>
</reference>
<feature type="domain" description="Protein kinase" evidence="1">
    <location>
        <begin position="39"/>
        <end position="322"/>
    </location>
</feature>
<dbReference type="GO" id="GO:0004672">
    <property type="term" value="F:protein kinase activity"/>
    <property type="evidence" value="ECO:0007669"/>
    <property type="project" value="InterPro"/>
</dbReference>
<dbReference type="InterPro" id="IPR050167">
    <property type="entry name" value="Ser_Thr_protein_kinase"/>
</dbReference>
<accession>A0A015K9L6</accession>
<dbReference type="InterPro" id="IPR001245">
    <property type="entry name" value="Ser-Thr/Tyr_kinase_cat_dom"/>
</dbReference>
<dbReference type="SUPFAM" id="SSF56112">
    <property type="entry name" value="Protein kinase-like (PK-like)"/>
    <property type="match status" value="1"/>
</dbReference>
<dbReference type="Pfam" id="PF07714">
    <property type="entry name" value="PK_Tyr_Ser-Thr"/>
    <property type="match status" value="1"/>
</dbReference>
<dbReference type="GO" id="GO:0005737">
    <property type="term" value="C:cytoplasm"/>
    <property type="evidence" value="ECO:0007669"/>
    <property type="project" value="TreeGrafter"/>
</dbReference>
<dbReference type="GO" id="GO:0005524">
    <property type="term" value="F:ATP binding"/>
    <property type="evidence" value="ECO:0007669"/>
    <property type="project" value="InterPro"/>
</dbReference>
<dbReference type="InterPro" id="IPR000719">
    <property type="entry name" value="Prot_kinase_dom"/>
</dbReference>